<evidence type="ECO:0000256" key="2">
    <source>
        <dbReference type="ARBA" id="ARBA00022649"/>
    </source>
</evidence>
<dbReference type="PANTHER" id="PTHR12901">
    <property type="entry name" value="SPERM PROTEIN HOMOLOG"/>
    <property type="match status" value="1"/>
</dbReference>
<dbReference type="GO" id="GO:0048039">
    <property type="term" value="F:ubiquinone binding"/>
    <property type="evidence" value="ECO:0007669"/>
    <property type="project" value="InterPro"/>
</dbReference>
<dbReference type="CDD" id="cd07813">
    <property type="entry name" value="COQ10p_like"/>
    <property type="match status" value="1"/>
</dbReference>
<reference evidence="5" key="1">
    <citation type="submission" date="2017-06" db="EMBL/GenBank/DDBJ databases">
        <authorList>
            <person name="Varghese N."/>
            <person name="Submissions S."/>
        </authorList>
    </citation>
    <scope>NUCLEOTIDE SEQUENCE [LARGE SCALE GENOMIC DNA]</scope>
    <source>
        <strain evidence="5">CIP 108523</strain>
    </source>
</reference>
<dbReference type="InterPro" id="IPR005031">
    <property type="entry name" value="COQ10_START"/>
</dbReference>
<keyword evidence="2" id="KW-1277">Toxin-antitoxin system</keyword>
<dbReference type="Proteomes" id="UP000242915">
    <property type="component" value="Unassembled WGS sequence"/>
</dbReference>
<feature type="domain" description="Coenzyme Q-binding protein COQ10 START" evidence="3">
    <location>
        <begin position="11"/>
        <end position="136"/>
    </location>
</feature>
<evidence type="ECO:0000259" key="3">
    <source>
        <dbReference type="Pfam" id="PF03364"/>
    </source>
</evidence>
<dbReference type="InterPro" id="IPR044996">
    <property type="entry name" value="COQ10-like"/>
</dbReference>
<organism evidence="4 5">
    <name type="scientific">Pseudomonas segetis</name>
    <dbReference type="NCBI Taxonomy" id="298908"/>
    <lineage>
        <taxon>Bacteria</taxon>
        <taxon>Pseudomonadati</taxon>
        <taxon>Pseudomonadota</taxon>
        <taxon>Gammaproteobacteria</taxon>
        <taxon>Pseudomonadales</taxon>
        <taxon>Pseudomonadaceae</taxon>
        <taxon>Pseudomonas</taxon>
    </lineage>
</organism>
<sequence length="144" mass="15889">MSTHIQRSALLPYPAGALYDLVNDVASYPEFLPWCSASEVLEVTDELMVASLEVAKAGFSQRFVTRNTLIPGQSIELNLEDGPFNHFHGRWEFKALGDKACKISLDLTFDYAGSIVRATLGPLFNQAANTLVDAFCQRAKNLYG</sequence>
<dbReference type="InterPro" id="IPR023393">
    <property type="entry name" value="START-like_dom_sf"/>
</dbReference>
<evidence type="ECO:0000313" key="5">
    <source>
        <dbReference type="Proteomes" id="UP000242915"/>
    </source>
</evidence>
<proteinExistence type="inferred from homology"/>
<dbReference type="Gene3D" id="3.30.530.20">
    <property type="match status" value="1"/>
</dbReference>
<dbReference type="GO" id="GO:0045333">
    <property type="term" value="P:cellular respiration"/>
    <property type="evidence" value="ECO:0007669"/>
    <property type="project" value="InterPro"/>
</dbReference>
<dbReference type="EMBL" id="FZOG01000004">
    <property type="protein sequence ID" value="SNS71467.1"/>
    <property type="molecule type" value="Genomic_DNA"/>
</dbReference>
<name>A0A239GQQ2_9PSED</name>
<accession>A0A239GQQ2</accession>
<dbReference type="AlphaFoldDB" id="A0A239GQQ2"/>
<dbReference type="FunFam" id="3.30.530.20:FF:000061">
    <property type="entry name" value="Ribosome association toxin RatA"/>
    <property type="match status" value="1"/>
</dbReference>
<dbReference type="SUPFAM" id="SSF55961">
    <property type="entry name" value="Bet v1-like"/>
    <property type="match status" value="1"/>
</dbReference>
<dbReference type="RefSeq" id="WP_089360438.1">
    <property type="nucleotide sequence ID" value="NZ_FZOG01000004.1"/>
</dbReference>
<dbReference type="Pfam" id="PF03364">
    <property type="entry name" value="Polyketide_cyc"/>
    <property type="match status" value="1"/>
</dbReference>
<evidence type="ECO:0000313" key="4">
    <source>
        <dbReference type="EMBL" id="SNS71467.1"/>
    </source>
</evidence>
<protein>
    <submittedName>
        <fullName evidence="4">Ribosome association toxin PasT (RatA) of the RatAB toxin-antitoxin module</fullName>
    </submittedName>
</protein>
<dbReference type="PANTHER" id="PTHR12901:SF10">
    <property type="entry name" value="COENZYME Q-BINDING PROTEIN COQ10, MITOCHONDRIAL"/>
    <property type="match status" value="1"/>
</dbReference>
<evidence type="ECO:0000256" key="1">
    <source>
        <dbReference type="ARBA" id="ARBA00008918"/>
    </source>
</evidence>
<comment type="similarity">
    <text evidence="1">Belongs to the ribosome association toxin RatA family.</text>
</comment>
<keyword evidence="5" id="KW-1185">Reference proteome</keyword>
<gene>
    <name evidence="4" type="ORF">SAMN05216255_3105</name>
</gene>